<dbReference type="PRINTS" id="PR00081">
    <property type="entry name" value="GDHRDH"/>
</dbReference>
<dbReference type="SUPFAM" id="SSF51735">
    <property type="entry name" value="NAD(P)-binding Rossmann-fold domains"/>
    <property type="match status" value="1"/>
</dbReference>
<keyword evidence="6" id="KW-1185">Reference proteome</keyword>
<evidence type="ECO:0000313" key="7">
    <source>
        <dbReference type="Proteomes" id="UP000321429"/>
    </source>
</evidence>
<evidence type="ECO:0000313" key="4">
    <source>
        <dbReference type="EMBL" id="GEK28207.1"/>
    </source>
</evidence>
<accession>A0A0R2L7S3</accession>
<dbReference type="Gene3D" id="3.40.50.720">
    <property type="entry name" value="NAD(P)-binding Rossmann-like Domain"/>
    <property type="match status" value="1"/>
</dbReference>
<dbReference type="PRINTS" id="PR00080">
    <property type="entry name" value="SDRFAMILY"/>
</dbReference>
<dbReference type="PANTHER" id="PTHR44169:SF6">
    <property type="entry name" value="NADPH-DEPENDENT 1-ACYLDIHYDROXYACETONE PHOSPHATE REDUCTASE"/>
    <property type="match status" value="1"/>
</dbReference>
<dbReference type="STRING" id="348151.IV55_GL001896"/>
<dbReference type="RefSeq" id="WP_057810579.1">
    <property type="nucleotide sequence ID" value="NZ_BJUD01000006.1"/>
</dbReference>
<dbReference type="Pfam" id="PF00106">
    <property type="entry name" value="adh_short"/>
    <property type="match status" value="1"/>
</dbReference>
<organism evidence="5 6">
    <name type="scientific">Furfurilactobacillus siliginis</name>
    <dbReference type="NCBI Taxonomy" id="348151"/>
    <lineage>
        <taxon>Bacteria</taxon>
        <taxon>Bacillati</taxon>
        <taxon>Bacillota</taxon>
        <taxon>Bacilli</taxon>
        <taxon>Lactobacillales</taxon>
        <taxon>Lactobacillaceae</taxon>
        <taxon>Furfurilactobacillus</taxon>
    </lineage>
</organism>
<dbReference type="GO" id="GO:0016491">
    <property type="term" value="F:oxidoreductase activity"/>
    <property type="evidence" value="ECO:0007669"/>
    <property type="project" value="UniProtKB-KW"/>
</dbReference>
<dbReference type="Proteomes" id="UP000321429">
    <property type="component" value="Unassembled WGS sequence"/>
</dbReference>
<dbReference type="EMBL" id="JQCB01000008">
    <property type="protein sequence ID" value="KRN95436.1"/>
    <property type="molecule type" value="Genomic_DNA"/>
</dbReference>
<reference evidence="4 7" key="2">
    <citation type="submission" date="2019-07" db="EMBL/GenBank/DDBJ databases">
        <title>Whole genome shotgun sequence of Lactobacillus siliginis NBRC 101315.</title>
        <authorList>
            <person name="Hosoyama A."/>
            <person name="Uohara A."/>
            <person name="Ohji S."/>
            <person name="Ichikawa N."/>
        </authorList>
    </citation>
    <scope>NUCLEOTIDE SEQUENCE [LARGE SCALE GENOMIC DNA]</scope>
    <source>
        <strain evidence="4 7">NBRC 101315</strain>
    </source>
</reference>
<dbReference type="InterPro" id="IPR002347">
    <property type="entry name" value="SDR_fam"/>
</dbReference>
<evidence type="ECO:0000256" key="2">
    <source>
        <dbReference type="ARBA" id="ARBA00023002"/>
    </source>
</evidence>
<comment type="similarity">
    <text evidence="1 3">Belongs to the short-chain dehydrogenases/reductases (SDR) family.</text>
</comment>
<protein>
    <submittedName>
        <fullName evidence="5">Short chain dehydrogenase reductase family oxidoreductase</fullName>
    </submittedName>
    <submittedName>
        <fullName evidence="4">Short-chain dehydrogenase/reductase</fullName>
    </submittedName>
</protein>
<name>A0A0R2L7S3_9LACO</name>
<proteinExistence type="inferred from homology"/>
<dbReference type="InterPro" id="IPR036291">
    <property type="entry name" value="NAD(P)-bd_dom_sf"/>
</dbReference>
<dbReference type="EMBL" id="BJUD01000006">
    <property type="protein sequence ID" value="GEK28207.1"/>
    <property type="molecule type" value="Genomic_DNA"/>
</dbReference>
<evidence type="ECO:0000256" key="3">
    <source>
        <dbReference type="RuleBase" id="RU000363"/>
    </source>
</evidence>
<reference evidence="5 6" key="1">
    <citation type="journal article" date="2015" name="Genome Announc.">
        <title>Expanding the biotechnology potential of lactobacilli through comparative genomics of 213 strains and associated genera.</title>
        <authorList>
            <person name="Sun Z."/>
            <person name="Harris H.M."/>
            <person name="McCann A."/>
            <person name="Guo C."/>
            <person name="Argimon S."/>
            <person name="Zhang W."/>
            <person name="Yang X."/>
            <person name="Jeffery I.B."/>
            <person name="Cooney J.C."/>
            <person name="Kagawa T.F."/>
            <person name="Liu W."/>
            <person name="Song Y."/>
            <person name="Salvetti E."/>
            <person name="Wrobel A."/>
            <person name="Rasinkangas P."/>
            <person name="Parkhill J."/>
            <person name="Rea M.C."/>
            <person name="O'Sullivan O."/>
            <person name="Ritari J."/>
            <person name="Douillard F.P."/>
            <person name="Paul Ross R."/>
            <person name="Yang R."/>
            <person name="Briner A.E."/>
            <person name="Felis G.E."/>
            <person name="de Vos W.M."/>
            <person name="Barrangou R."/>
            <person name="Klaenhammer T.R."/>
            <person name="Caufield P.W."/>
            <person name="Cui Y."/>
            <person name="Zhang H."/>
            <person name="O'Toole P.W."/>
        </authorList>
    </citation>
    <scope>NUCLEOTIDE SEQUENCE [LARGE SCALE GENOMIC DNA]</scope>
    <source>
        <strain evidence="5 6">DSM 22696</strain>
    </source>
</reference>
<dbReference type="AlphaFoldDB" id="A0A0R2L7S3"/>
<comment type="caution">
    <text evidence="5">The sequence shown here is derived from an EMBL/GenBank/DDBJ whole genome shotgun (WGS) entry which is preliminary data.</text>
</comment>
<evidence type="ECO:0000313" key="5">
    <source>
        <dbReference type="EMBL" id="KRN95436.1"/>
    </source>
</evidence>
<dbReference type="PROSITE" id="PS00061">
    <property type="entry name" value="ADH_SHORT"/>
    <property type="match status" value="1"/>
</dbReference>
<gene>
    <name evidence="5" type="ORF">IV55_GL001896</name>
    <name evidence="4" type="ORF">LSI01_05180</name>
</gene>
<evidence type="ECO:0000256" key="1">
    <source>
        <dbReference type="ARBA" id="ARBA00006484"/>
    </source>
</evidence>
<dbReference type="PATRIC" id="fig|348151.3.peg.1948"/>
<dbReference type="Proteomes" id="UP000051139">
    <property type="component" value="Unassembled WGS sequence"/>
</dbReference>
<sequence length="271" mass="29120">MQTAIVTGISSGIGKETAKLLQEHAIQVFGLARKATATTDLAALGVQLIDVDLNDTNQIKKAMTQITAQTSRIDLLVNIAGMSVNGPTETLPLAALTTEYQVNVFGPLQLIQRVLPTMRAQHAGTIINVTSSAAHAIQPFMGAYASSKSALLTLTNSLRIEAAPFGINVVNIEPGAIKTPMLAAPPEYVKRSKDTVYAAAATAYDKNTTAFLNRIAITPQKVAALILKISTLRKPKPTFRIGTPATLMMLMERFLSIKLITRLVIRTTRVK</sequence>
<keyword evidence="2" id="KW-0560">Oxidoreductase</keyword>
<dbReference type="PANTHER" id="PTHR44169">
    <property type="entry name" value="NADPH-DEPENDENT 1-ACYLDIHYDROXYACETONE PHOSPHATE REDUCTASE"/>
    <property type="match status" value="1"/>
</dbReference>
<dbReference type="InterPro" id="IPR020904">
    <property type="entry name" value="Sc_DH/Rdtase_CS"/>
</dbReference>
<evidence type="ECO:0000313" key="6">
    <source>
        <dbReference type="Proteomes" id="UP000051139"/>
    </source>
</evidence>